<dbReference type="GO" id="GO:0000155">
    <property type="term" value="F:phosphorelay sensor kinase activity"/>
    <property type="evidence" value="ECO:0007669"/>
    <property type="project" value="InterPro"/>
</dbReference>
<feature type="transmembrane region" description="Helical" evidence="9">
    <location>
        <begin position="67"/>
        <end position="86"/>
    </location>
</feature>
<dbReference type="EMBL" id="JAQJJG010000015">
    <property type="protein sequence ID" value="MDN5124344.1"/>
    <property type="molecule type" value="Genomic_DNA"/>
</dbReference>
<dbReference type="SUPFAM" id="SSF55874">
    <property type="entry name" value="ATPase domain of HSP90 chaperone/DNA topoisomerase II/histidine kinase"/>
    <property type="match status" value="1"/>
</dbReference>
<dbReference type="InterPro" id="IPR036890">
    <property type="entry name" value="HATPase_C_sf"/>
</dbReference>
<evidence type="ECO:0000256" key="2">
    <source>
        <dbReference type="ARBA" id="ARBA00012438"/>
    </source>
</evidence>
<gene>
    <name evidence="11" type="ORF">PJV93_10535</name>
</gene>
<keyword evidence="7" id="KW-0067">ATP-binding</keyword>
<evidence type="ECO:0000256" key="3">
    <source>
        <dbReference type="ARBA" id="ARBA00022553"/>
    </source>
</evidence>
<feature type="transmembrane region" description="Helical" evidence="9">
    <location>
        <begin position="34"/>
        <end position="55"/>
    </location>
</feature>
<evidence type="ECO:0000256" key="8">
    <source>
        <dbReference type="ARBA" id="ARBA00023012"/>
    </source>
</evidence>
<dbReference type="GO" id="GO:0005524">
    <property type="term" value="F:ATP binding"/>
    <property type="evidence" value="ECO:0007669"/>
    <property type="project" value="UniProtKB-KW"/>
</dbReference>
<name>A0AAW7QD86_9BACT</name>
<keyword evidence="6 11" id="KW-0418">Kinase</keyword>
<feature type="transmembrane region" description="Helical" evidence="9">
    <location>
        <begin position="121"/>
        <end position="139"/>
    </location>
</feature>
<evidence type="ECO:0000256" key="1">
    <source>
        <dbReference type="ARBA" id="ARBA00000085"/>
    </source>
</evidence>
<accession>A0AAW7QD86</accession>
<dbReference type="InterPro" id="IPR004358">
    <property type="entry name" value="Sig_transdc_His_kin-like_C"/>
</dbReference>
<feature type="transmembrane region" description="Helical" evidence="9">
    <location>
        <begin position="98"/>
        <end position="115"/>
    </location>
</feature>
<dbReference type="SUPFAM" id="SSF47384">
    <property type="entry name" value="Homodimeric domain of signal transducing histidine kinase"/>
    <property type="match status" value="1"/>
</dbReference>
<reference evidence="11" key="2">
    <citation type="submission" date="2023-01" db="EMBL/GenBank/DDBJ databases">
        <authorList>
            <person name="Uljanovas D."/>
        </authorList>
    </citation>
    <scope>NUCLEOTIDE SEQUENCE</scope>
    <source>
        <strain evidence="11">S41</strain>
    </source>
</reference>
<comment type="caution">
    <text evidence="11">The sequence shown here is derived from an EMBL/GenBank/DDBJ whole genome shotgun (WGS) entry which is preliminary data.</text>
</comment>
<dbReference type="Pfam" id="PF07695">
    <property type="entry name" value="7TMR-DISM_7TM"/>
    <property type="match status" value="1"/>
</dbReference>
<dbReference type="InterPro" id="IPR036097">
    <property type="entry name" value="HisK_dim/P_sf"/>
</dbReference>
<dbReference type="Proteomes" id="UP001170364">
    <property type="component" value="Unassembled WGS sequence"/>
</dbReference>
<keyword evidence="3" id="KW-0597">Phosphoprotein</keyword>
<evidence type="ECO:0000259" key="10">
    <source>
        <dbReference type="PROSITE" id="PS50109"/>
    </source>
</evidence>
<keyword evidence="9" id="KW-0812">Transmembrane</keyword>
<dbReference type="InterPro" id="IPR005467">
    <property type="entry name" value="His_kinase_dom"/>
</dbReference>
<dbReference type="PANTHER" id="PTHR43065:SF46">
    <property type="entry name" value="C4-DICARBOXYLATE TRANSPORT SENSOR PROTEIN DCTB"/>
    <property type="match status" value="1"/>
</dbReference>
<dbReference type="InterPro" id="IPR003594">
    <property type="entry name" value="HATPase_dom"/>
</dbReference>
<keyword evidence="4" id="KW-0808">Transferase</keyword>
<evidence type="ECO:0000256" key="5">
    <source>
        <dbReference type="ARBA" id="ARBA00022741"/>
    </source>
</evidence>
<dbReference type="CDD" id="cd00082">
    <property type="entry name" value="HisKA"/>
    <property type="match status" value="1"/>
</dbReference>
<feature type="domain" description="Histidine kinase" evidence="10">
    <location>
        <begin position="226"/>
        <end position="439"/>
    </location>
</feature>
<keyword evidence="9" id="KW-0472">Membrane</keyword>
<evidence type="ECO:0000256" key="9">
    <source>
        <dbReference type="SAM" id="Phobius"/>
    </source>
</evidence>
<dbReference type="EC" id="2.7.13.3" evidence="2"/>
<keyword evidence="8" id="KW-0902">Two-component regulatory system</keyword>
<reference evidence="11" key="1">
    <citation type="journal article" date="2023" name="Microorganisms">
        <title>Genomic Characterization of Arcobacter butzleri Strains Isolated from Various Sources in Lithuania.</title>
        <authorList>
            <person name="Uljanovas D."/>
            <person name="Golz G."/>
            <person name="Fleischmann S."/>
            <person name="Kudirkiene E."/>
            <person name="Kasetiene N."/>
            <person name="Grineviciene A."/>
            <person name="Tamuleviciene E."/>
            <person name="Aksomaitiene J."/>
            <person name="Alter T."/>
            <person name="Malakauskas M."/>
        </authorList>
    </citation>
    <scope>NUCLEOTIDE SEQUENCE</scope>
    <source>
        <strain evidence="11">S41</strain>
    </source>
</reference>
<organism evidence="11 12">
    <name type="scientific">Aliarcobacter butzleri</name>
    <dbReference type="NCBI Taxonomy" id="28197"/>
    <lineage>
        <taxon>Bacteria</taxon>
        <taxon>Pseudomonadati</taxon>
        <taxon>Campylobacterota</taxon>
        <taxon>Epsilonproteobacteria</taxon>
        <taxon>Campylobacterales</taxon>
        <taxon>Arcobacteraceae</taxon>
        <taxon>Aliarcobacter</taxon>
    </lineage>
</organism>
<keyword evidence="9" id="KW-1133">Transmembrane helix</keyword>
<evidence type="ECO:0000313" key="11">
    <source>
        <dbReference type="EMBL" id="MDN5124344.1"/>
    </source>
</evidence>
<sequence length="439" mass="51239">MEFDINQIIFYGITFGILIMTIAYTLIRYIYSKEIFYISYCFMQIFSLVYIVAYSKLYQISYWVQEFSLVLASIFAVIFAVNYYEGKFLPKVSNYKELILNTFLLNVVILTAFYHYILFEYLPYTIIYAILFISIIFNLKQGFKPTLIYVIGWSVFCIVLFIFDFKNRYIGLGYFDLVLVVFAIEAMLFTISIAYKYNDLKKQNKEFEKMILQQSKFVKSGEMIANITHQFRQPLNNISYILINLKKRFESEKLDKIFFDKKVNQANEQLNFLSKTIDDFKEFYLQEKEKDDFLVKDSIQNALTILNPDLQKDNINLNLKFETFEDIKIFGVKNELSQVILSLVSNSIDALKNRHNPKISINVVSSSAEVIIEILDNAGGIKAKNLKKIFEPYFSTKEEGTGIGLYLSKIIIEESFGGKLQVQNIKDGVKFSIFIEKAI</sequence>
<dbReference type="InterPro" id="IPR003661">
    <property type="entry name" value="HisK_dim/P_dom"/>
</dbReference>
<dbReference type="InterPro" id="IPR011623">
    <property type="entry name" value="7TMR_DISM_rcpt_extracell_dom1"/>
</dbReference>
<dbReference type="Gene3D" id="3.30.565.10">
    <property type="entry name" value="Histidine kinase-like ATPase, C-terminal domain"/>
    <property type="match status" value="1"/>
</dbReference>
<feature type="transmembrane region" description="Helical" evidence="9">
    <location>
        <begin position="169"/>
        <end position="195"/>
    </location>
</feature>
<dbReference type="AlphaFoldDB" id="A0AAW7QD86"/>
<comment type="catalytic activity">
    <reaction evidence="1">
        <text>ATP + protein L-histidine = ADP + protein N-phospho-L-histidine.</text>
        <dbReference type="EC" id="2.7.13.3"/>
    </reaction>
</comment>
<evidence type="ECO:0000256" key="4">
    <source>
        <dbReference type="ARBA" id="ARBA00022679"/>
    </source>
</evidence>
<feature type="transmembrane region" description="Helical" evidence="9">
    <location>
        <begin position="6"/>
        <end position="27"/>
    </location>
</feature>
<evidence type="ECO:0000256" key="7">
    <source>
        <dbReference type="ARBA" id="ARBA00022840"/>
    </source>
</evidence>
<evidence type="ECO:0000313" key="12">
    <source>
        <dbReference type="Proteomes" id="UP001170364"/>
    </source>
</evidence>
<dbReference type="Pfam" id="PF02518">
    <property type="entry name" value="HATPase_c"/>
    <property type="match status" value="1"/>
</dbReference>
<dbReference type="PANTHER" id="PTHR43065">
    <property type="entry name" value="SENSOR HISTIDINE KINASE"/>
    <property type="match status" value="1"/>
</dbReference>
<dbReference type="PROSITE" id="PS50109">
    <property type="entry name" value="HIS_KIN"/>
    <property type="match status" value="1"/>
</dbReference>
<dbReference type="PRINTS" id="PR00344">
    <property type="entry name" value="BCTRLSENSOR"/>
</dbReference>
<keyword evidence="5" id="KW-0547">Nucleotide-binding</keyword>
<protein>
    <recommendedName>
        <fullName evidence="2">histidine kinase</fullName>
        <ecNumber evidence="2">2.7.13.3</ecNumber>
    </recommendedName>
</protein>
<proteinExistence type="predicted"/>
<dbReference type="RefSeq" id="WP_301371160.1">
    <property type="nucleotide sequence ID" value="NZ_JAQJJF010000024.1"/>
</dbReference>
<feature type="transmembrane region" description="Helical" evidence="9">
    <location>
        <begin position="146"/>
        <end position="163"/>
    </location>
</feature>
<dbReference type="Gene3D" id="1.10.287.130">
    <property type="match status" value="1"/>
</dbReference>
<evidence type="ECO:0000256" key="6">
    <source>
        <dbReference type="ARBA" id="ARBA00022777"/>
    </source>
</evidence>
<dbReference type="SMART" id="SM00387">
    <property type="entry name" value="HATPase_c"/>
    <property type="match status" value="1"/>
</dbReference>